<dbReference type="Proteomes" id="UP000007305">
    <property type="component" value="Chromosome 1"/>
</dbReference>
<protein>
    <submittedName>
        <fullName evidence="2 3">Uncharacterized protein</fullName>
    </submittedName>
</protein>
<dbReference type="EnsemblPlants" id="Zm00001eb032630_T001">
    <property type="protein sequence ID" value="Zm00001eb032630_P001"/>
    <property type="gene ID" value="Zm00001eb032630"/>
</dbReference>
<reference evidence="3" key="3">
    <citation type="submission" date="2019-07" db="EMBL/GenBank/DDBJ databases">
        <authorList>
            <person name="Seetharam A."/>
            <person name="Woodhouse M."/>
            <person name="Cannon E."/>
        </authorList>
    </citation>
    <scope>NUCLEOTIDE SEQUENCE [LARGE SCALE GENOMIC DNA]</scope>
    <source>
        <strain evidence="3">cv. B73</strain>
    </source>
</reference>
<reference evidence="2" key="1">
    <citation type="journal article" date="2009" name="PLoS Genet.">
        <title>Sequencing, mapping, and analysis of 27,455 maize full-length cDNAs.</title>
        <authorList>
            <person name="Soderlund C."/>
            <person name="Descour A."/>
            <person name="Kudrna D."/>
            <person name="Bomhoff M."/>
            <person name="Boyd L."/>
            <person name="Currie J."/>
            <person name="Angelova A."/>
            <person name="Collura K."/>
            <person name="Wissotski M."/>
            <person name="Ashley E."/>
            <person name="Morrow D."/>
            <person name="Fernandes J."/>
            <person name="Walbot V."/>
            <person name="Yu Y."/>
        </authorList>
    </citation>
    <scope>NUCLEOTIDE SEQUENCE</scope>
    <source>
        <strain evidence="2">B73</strain>
    </source>
</reference>
<feature type="compositionally biased region" description="Low complexity" evidence="1">
    <location>
        <begin position="33"/>
        <end position="43"/>
    </location>
</feature>
<feature type="compositionally biased region" description="Basic residues" evidence="1">
    <location>
        <begin position="1"/>
        <end position="18"/>
    </location>
</feature>
<feature type="compositionally biased region" description="Polar residues" evidence="1">
    <location>
        <begin position="44"/>
        <end position="67"/>
    </location>
</feature>
<evidence type="ECO:0000313" key="4">
    <source>
        <dbReference type="Proteomes" id="UP000007305"/>
    </source>
</evidence>
<accession>B4FXD8</accession>
<feature type="compositionally biased region" description="Low complexity" evidence="1">
    <location>
        <begin position="116"/>
        <end position="133"/>
    </location>
</feature>
<keyword evidence="4" id="KW-1185">Reference proteome</keyword>
<name>B4FXD8_MAIZE</name>
<organism evidence="2">
    <name type="scientific">Zea mays</name>
    <name type="common">Maize</name>
    <dbReference type="NCBI Taxonomy" id="4577"/>
    <lineage>
        <taxon>Eukaryota</taxon>
        <taxon>Viridiplantae</taxon>
        <taxon>Streptophyta</taxon>
        <taxon>Embryophyta</taxon>
        <taxon>Tracheophyta</taxon>
        <taxon>Spermatophyta</taxon>
        <taxon>Magnoliopsida</taxon>
        <taxon>Liliopsida</taxon>
        <taxon>Poales</taxon>
        <taxon>Poaceae</taxon>
        <taxon>PACMAD clade</taxon>
        <taxon>Panicoideae</taxon>
        <taxon>Andropogonodae</taxon>
        <taxon>Andropogoneae</taxon>
        <taxon>Tripsacinae</taxon>
        <taxon>Zea</taxon>
    </lineage>
</organism>
<reference evidence="4" key="2">
    <citation type="submission" date="2015-12" db="EMBL/GenBank/DDBJ databases">
        <title>Update maize B73 reference genome by single molecule sequencing technologies.</title>
        <authorList>
            <consortium name="Maize Genome Sequencing Project"/>
            <person name="Ware D."/>
        </authorList>
    </citation>
    <scope>NUCLEOTIDE SEQUENCE [LARGE SCALE GENOMIC DNA]</scope>
    <source>
        <strain evidence="4">cv. B73</strain>
    </source>
</reference>
<sequence>MHRRRRQPRWRRSHRRRRLEPQPPPPLRRSSRNRAPAAWAAGRTSSQAAWAGRTNQAASASRTSQEAEATASRTCPRRRWPRRCRCRRPTSCPAGPAWGSAATVASGSAAPATSAAAAREATAGSAGPAALAPEPTDTVGPSTGGRRRQRRGPLDASPTSCCLSSWLMFLHAFSLSFYCTIFTTMAPYSKALACSGSGFSGLLASLDEPKLFCIFVWQNSSSCVFRIVYKENVHSTYASFI</sequence>
<dbReference type="AlphaFoldDB" id="B4FXD8"/>
<reference evidence="3" key="4">
    <citation type="submission" date="2021-05" db="UniProtKB">
        <authorList>
            <consortium name="EnsemblPlants"/>
        </authorList>
    </citation>
    <scope>IDENTIFICATION</scope>
    <source>
        <strain evidence="3">cv. B73</strain>
    </source>
</reference>
<evidence type="ECO:0000313" key="2">
    <source>
        <dbReference type="EMBL" id="ACF86781.2"/>
    </source>
</evidence>
<feature type="region of interest" description="Disordered" evidence="1">
    <location>
        <begin position="1"/>
        <end position="74"/>
    </location>
</feature>
<dbReference type="Gramene" id="Zm00001eb032630_T001">
    <property type="protein sequence ID" value="Zm00001eb032630_P001"/>
    <property type="gene ID" value="Zm00001eb032630"/>
</dbReference>
<dbReference type="EMBL" id="BT041776">
    <property type="protein sequence ID" value="ACF86781.2"/>
    <property type="molecule type" value="mRNA"/>
</dbReference>
<evidence type="ECO:0000313" key="3">
    <source>
        <dbReference type="EnsemblPlants" id="Zm00001eb032630_P001"/>
    </source>
</evidence>
<feature type="region of interest" description="Disordered" evidence="1">
    <location>
        <begin position="116"/>
        <end position="156"/>
    </location>
</feature>
<evidence type="ECO:0000256" key="1">
    <source>
        <dbReference type="SAM" id="MobiDB-lite"/>
    </source>
</evidence>
<proteinExistence type="evidence at transcript level"/>